<gene>
    <name evidence="1" type="ORF">SDC9_01399</name>
</gene>
<dbReference type="AlphaFoldDB" id="A0A644SNN8"/>
<dbReference type="GO" id="GO:0020037">
    <property type="term" value="F:heme binding"/>
    <property type="evidence" value="ECO:0007669"/>
    <property type="project" value="InterPro"/>
</dbReference>
<dbReference type="Gene3D" id="2.40.180.10">
    <property type="entry name" value="Catalase core domain"/>
    <property type="match status" value="1"/>
</dbReference>
<dbReference type="InterPro" id="IPR020835">
    <property type="entry name" value="Catalase_sf"/>
</dbReference>
<evidence type="ECO:0008006" key="2">
    <source>
        <dbReference type="Google" id="ProtNLM"/>
    </source>
</evidence>
<proteinExistence type="predicted"/>
<evidence type="ECO:0000313" key="1">
    <source>
        <dbReference type="EMBL" id="MPL55917.1"/>
    </source>
</evidence>
<accession>A0A644SNN8</accession>
<dbReference type="EMBL" id="VSSQ01000002">
    <property type="protein sequence ID" value="MPL55917.1"/>
    <property type="molecule type" value="Genomic_DNA"/>
</dbReference>
<dbReference type="SUPFAM" id="SSF56634">
    <property type="entry name" value="Heme-dependent catalase-like"/>
    <property type="match status" value="1"/>
</dbReference>
<comment type="caution">
    <text evidence="1">The sequence shown here is derived from an EMBL/GenBank/DDBJ whole genome shotgun (WGS) entry which is preliminary data.</text>
</comment>
<name>A0A644SNN8_9ZZZZ</name>
<organism evidence="1">
    <name type="scientific">bioreactor metagenome</name>
    <dbReference type="NCBI Taxonomy" id="1076179"/>
    <lineage>
        <taxon>unclassified sequences</taxon>
        <taxon>metagenomes</taxon>
        <taxon>ecological metagenomes</taxon>
    </lineage>
</organism>
<reference evidence="1" key="1">
    <citation type="submission" date="2019-08" db="EMBL/GenBank/DDBJ databases">
        <authorList>
            <person name="Kucharzyk K."/>
            <person name="Murdoch R.W."/>
            <person name="Higgins S."/>
            <person name="Loffler F."/>
        </authorList>
    </citation>
    <scope>NUCLEOTIDE SEQUENCE</scope>
</reference>
<sequence>MQRVKKYLQYSPELDSLTEKEQQLLTECLQSVKEFVLNSKEINKTHFATRDAHSKTYAIIKGELIMIEELPDFAKNIFKEEKYSVLGRFSHANPKISYGKSIIPAYGFSIKINKSKNEIINLPLVNFPIFPILEPSEFLVFFTLLNKYWVARIKNIFHSIFLFSQLIIQSIKLSKNLFNFEFIKHCLSIFKHRKDFILSFSYHSIGVYRLGNYLIKLKVIPHDQFSTFKNVHSPKKGIENYLKNKNISFNLFIQVSENIKQQPINNLTKEWKNAEWLKIGELKFPRQNTQNIHDEIWEKINFNPFENPDYILPVGKIQQLRKETYKTSILTRNNINITNNETKNL</sequence>
<protein>
    <recommendedName>
        <fullName evidence="2">Catalase</fullName>
    </recommendedName>
</protein>